<name>A0A938X6C6_9FIRM</name>
<sequence length="152" mass="17094">MNRGSLAYDYKRLAQKEEEKKPQIREVKTRASVKSAEAFSIPKAVVMMMAVVSMLSLLLYSQVKQTELLSEYNQVLTELSAVKGEVSSLTKTLEDTLSIANIEQAATDELGMQKVESYQMRYITFETENASNVVKEPGVWEKVCSFFSGLFS</sequence>
<dbReference type="Proteomes" id="UP000774750">
    <property type="component" value="Unassembled WGS sequence"/>
</dbReference>
<keyword evidence="3" id="KW-1185">Reference proteome</keyword>
<accession>A0A938X6C6</accession>
<evidence type="ECO:0000313" key="3">
    <source>
        <dbReference type="Proteomes" id="UP000774750"/>
    </source>
</evidence>
<keyword evidence="1" id="KW-0812">Transmembrane</keyword>
<dbReference type="AlphaFoldDB" id="A0A938X6C6"/>
<organism evidence="2 3">
    <name type="scientific">Merdimmobilis hominis</name>
    <dbReference type="NCBI Taxonomy" id="2897707"/>
    <lineage>
        <taxon>Bacteria</taxon>
        <taxon>Bacillati</taxon>
        <taxon>Bacillota</taxon>
        <taxon>Clostridia</taxon>
        <taxon>Eubacteriales</taxon>
        <taxon>Oscillospiraceae</taxon>
        <taxon>Merdimmobilis</taxon>
    </lineage>
</organism>
<gene>
    <name evidence="2" type="ORF">H6A12_09440</name>
</gene>
<feature type="transmembrane region" description="Helical" evidence="1">
    <location>
        <begin position="41"/>
        <end position="60"/>
    </location>
</feature>
<reference evidence="2" key="1">
    <citation type="submission" date="2020-08" db="EMBL/GenBank/DDBJ databases">
        <authorList>
            <person name="Cejkova D."/>
            <person name="Kubasova T."/>
            <person name="Jahodarova E."/>
            <person name="Rychlik I."/>
        </authorList>
    </citation>
    <scope>NUCLEOTIDE SEQUENCE</scope>
    <source>
        <strain evidence="2">An559</strain>
    </source>
</reference>
<dbReference type="RefSeq" id="WP_204447252.1">
    <property type="nucleotide sequence ID" value="NZ_JACJKY010000015.1"/>
</dbReference>
<reference evidence="2" key="2">
    <citation type="journal article" date="2021" name="Sci. Rep.">
        <title>The distribution of antibiotic resistance genes in chicken gut microbiota commensals.</title>
        <authorList>
            <person name="Juricova H."/>
            <person name="Matiasovicova J."/>
            <person name="Kubasova T."/>
            <person name="Cejkova D."/>
            <person name="Rychlik I."/>
        </authorList>
    </citation>
    <scope>NUCLEOTIDE SEQUENCE</scope>
    <source>
        <strain evidence="2">An559</strain>
    </source>
</reference>
<keyword evidence="1" id="KW-0472">Membrane</keyword>
<protein>
    <recommendedName>
        <fullName evidence="4">Cell division protein FtsL</fullName>
    </recommendedName>
</protein>
<dbReference type="EMBL" id="JACJKY010000015">
    <property type="protein sequence ID" value="MBM6921377.1"/>
    <property type="molecule type" value="Genomic_DNA"/>
</dbReference>
<evidence type="ECO:0008006" key="4">
    <source>
        <dbReference type="Google" id="ProtNLM"/>
    </source>
</evidence>
<evidence type="ECO:0000313" key="2">
    <source>
        <dbReference type="EMBL" id="MBM6921377.1"/>
    </source>
</evidence>
<evidence type="ECO:0000256" key="1">
    <source>
        <dbReference type="SAM" id="Phobius"/>
    </source>
</evidence>
<comment type="caution">
    <text evidence="2">The sequence shown here is derived from an EMBL/GenBank/DDBJ whole genome shotgun (WGS) entry which is preliminary data.</text>
</comment>
<proteinExistence type="predicted"/>
<keyword evidence="1" id="KW-1133">Transmembrane helix</keyword>